<dbReference type="GO" id="GO:0005783">
    <property type="term" value="C:endoplasmic reticulum"/>
    <property type="evidence" value="ECO:0007669"/>
    <property type="project" value="TreeGrafter"/>
</dbReference>
<dbReference type="Pfam" id="PF09402">
    <property type="entry name" value="MSC"/>
    <property type="match status" value="1"/>
</dbReference>
<feature type="region of interest" description="Disordered" evidence="7">
    <location>
        <begin position="1"/>
        <end position="86"/>
    </location>
</feature>
<dbReference type="OrthoDB" id="341403at2759"/>
<dbReference type="PANTHER" id="PTHR47808:SF2">
    <property type="entry name" value="LEM DOMAIN-CONTAINING PROTEIN 2"/>
    <property type="match status" value="1"/>
</dbReference>
<gene>
    <name evidence="10" type="ORF">Gasu_52420</name>
</gene>
<evidence type="ECO:0000256" key="5">
    <source>
        <dbReference type="ARBA" id="ARBA00023136"/>
    </source>
</evidence>
<keyword evidence="11" id="KW-1185">Reference proteome</keyword>
<keyword evidence="2" id="KW-0597">Phosphoprotein</keyword>
<dbReference type="eggNOG" id="ENOG502QSU0">
    <property type="taxonomic scope" value="Eukaryota"/>
</dbReference>
<organism evidence="10 11">
    <name type="scientific">Galdieria sulphuraria</name>
    <name type="common">Red alga</name>
    <dbReference type="NCBI Taxonomy" id="130081"/>
    <lineage>
        <taxon>Eukaryota</taxon>
        <taxon>Rhodophyta</taxon>
        <taxon>Bangiophyceae</taxon>
        <taxon>Galdieriales</taxon>
        <taxon>Galdieriaceae</taxon>
        <taxon>Galdieria</taxon>
    </lineage>
</organism>
<feature type="compositionally biased region" description="Basic and acidic residues" evidence="7">
    <location>
        <begin position="67"/>
        <end position="80"/>
    </location>
</feature>
<accession>M2XUP2</accession>
<evidence type="ECO:0000313" key="11">
    <source>
        <dbReference type="Proteomes" id="UP000030680"/>
    </source>
</evidence>
<evidence type="ECO:0000256" key="3">
    <source>
        <dbReference type="ARBA" id="ARBA00022692"/>
    </source>
</evidence>
<feature type="domain" description="Man1/Src1-like C-terminal" evidence="9">
    <location>
        <begin position="141"/>
        <end position="424"/>
    </location>
</feature>
<dbReference type="AlphaFoldDB" id="M2XUP2"/>
<keyword evidence="6" id="KW-0539">Nucleus</keyword>
<evidence type="ECO:0000259" key="9">
    <source>
        <dbReference type="Pfam" id="PF09402"/>
    </source>
</evidence>
<evidence type="ECO:0000256" key="7">
    <source>
        <dbReference type="SAM" id="MobiDB-lite"/>
    </source>
</evidence>
<dbReference type="STRING" id="130081.M2XUP2"/>
<feature type="compositionally biased region" description="Basic and acidic residues" evidence="7">
    <location>
        <begin position="1"/>
        <end position="19"/>
    </location>
</feature>
<evidence type="ECO:0000256" key="6">
    <source>
        <dbReference type="ARBA" id="ARBA00023242"/>
    </source>
</evidence>
<comment type="subcellular location">
    <subcellularLocation>
        <location evidence="1">Nucleus inner membrane</location>
    </subcellularLocation>
</comment>
<dbReference type="InterPro" id="IPR044780">
    <property type="entry name" value="Heh2/Src1"/>
</dbReference>
<reference evidence="11" key="1">
    <citation type="journal article" date="2013" name="Science">
        <title>Gene transfer from bacteria and archaea facilitated evolution of an extremophilic eukaryote.</title>
        <authorList>
            <person name="Schonknecht G."/>
            <person name="Chen W.H."/>
            <person name="Ternes C.M."/>
            <person name="Barbier G.G."/>
            <person name="Shrestha R.P."/>
            <person name="Stanke M."/>
            <person name="Brautigam A."/>
            <person name="Baker B.J."/>
            <person name="Banfield J.F."/>
            <person name="Garavito R.M."/>
            <person name="Carr K."/>
            <person name="Wilkerson C."/>
            <person name="Rensing S.A."/>
            <person name="Gagneul D."/>
            <person name="Dickenson N.E."/>
            <person name="Oesterhelt C."/>
            <person name="Lercher M.J."/>
            <person name="Weber A.P."/>
        </authorList>
    </citation>
    <scope>NUCLEOTIDE SEQUENCE [LARGE SCALE GENOMIC DNA]</scope>
    <source>
        <strain evidence="11">074W</strain>
    </source>
</reference>
<dbReference type="GO" id="GO:0034399">
    <property type="term" value="C:nuclear periphery"/>
    <property type="evidence" value="ECO:0007669"/>
    <property type="project" value="TreeGrafter"/>
</dbReference>
<dbReference type="InterPro" id="IPR018996">
    <property type="entry name" value="Man1/Src1-like_C"/>
</dbReference>
<dbReference type="KEGG" id="gsl:Gasu_52420"/>
<dbReference type="Proteomes" id="UP000030680">
    <property type="component" value="Unassembled WGS sequence"/>
</dbReference>
<keyword evidence="4 8" id="KW-1133">Transmembrane helix</keyword>
<dbReference type="PANTHER" id="PTHR47808">
    <property type="entry name" value="INNER NUCLEAR MEMBRANE PROTEIN HEH2-RELATED"/>
    <property type="match status" value="1"/>
</dbReference>
<evidence type="ECO:0000256" key="2">
    <source>
        <dbReference type="ARBA" id="ARBA00022553"/>
    </source>
</evidence>
<dbReference type="Gene3D" id="1.10.10.1180">
    <property type="entry name" value="MAN1, winged-helix domain"/>
    <property type="match status" value="1"/>
</dbReference>
<evidence type="ECO:0000256" key="4">
    <source>
        <dbReference type="ARBA" id="ARBA00022989"/>
    </source>
</evidence>
<dbReference type="GO" id="GO:0071763">
    <property type="term" value="P:nuclear membrane organization"/>
    <property type="evidence" value="ECO:0007669"/>
    <property type="project" value="TreeGrafter"/>
</dbReference>
<name>M2XUP2_GALSU</name>
<keyword evidence="3 8" id="KW-0812">Transmembrane</keyword>
<dbReference type="GO" id="GO:0003682">
    <property type="term" value="F:chromatin binding"/>
    <property type="evidence" value="ECO:0007669"/>
    <property type="project" value="InterPro"/>
</dbReference>
<dbReference type="Gramene" id="EME27139">
    <property type="protein sequence ID" value="EME27139"/>
    <property type="gene ID" value="Gasu_52420"/>
</dbReference>
<proteinExistence type="predicted"/>
<dbReference type="InterPro" id="IPR041885">
    <property type="entry name" value="MAN1_winged_helix_dom"/>
</dbReference>
<evidence type="ECO:0000313" key="10">
    <source>
        <dbReference type="EMBL" id="EME27139.1"/>
    </source>
</evidence>
<keyword evidence="5 8" id="KW-0472">Membrane</keyword>
<dbReference type="GeneID" id="17086070"/>
<evidence type="ECO:0000256" key="1">
    <source>
        <dbReference type="ARBA" id="ARBA00004540"/>
    </source>
</evidence>
<dbReference type="RefSeq" id="XP_005703659.1">
    <property type="nucleotide sequence ID" value="XM_005703602.1"/>
</dbReference>
<evidence type="ECO:0000256" key="8">
    <source>
        <dbReference type="SAM" id="Phobius"/>
    </source>
</evidence>
<feature type="transmembrane region" description="Helical" evidence="8">
    <location>
        <begin position="131"/>
        <end position="150"/>
    </location>
</feature>
<dbReference type="GO" id="GO:0005637">
    <property type="term" value="C:nuclear inner membrane"/>
    <property type="evidence" value="ECO:0007669"/>
    <property type="project" value="UniProtKB-SubCell"/>
</dbReference>
<feature type="transmembrane region" description="Helical" evidence="8">
    <location>
        <begin position="313"/>
        <end position="333"/>
    </location>
</feature>
<dbReference type="EMBL" id="KB454536">
    <property type="protein sequence ID" value="EME27139.1"/>
    <property type="molecule type" value="Genomic_DNA"/>
</dbReference>
<protein>
    <recommendedName>
        <fullName evidence="9">Man1/Src1-like C-terminal domain-containing protein</fullName>
    </recommendedName>
</protein>
<feature type="compositionally biased region" description="Basic and acidic residues" evidence="7">
    <location>
        <begin position="38"/>
        <end position="59"/>
    </location>
</feature>
<sequence>MASTPDKEAQGSTSVEKRKSTSASKVVASGDRGATGKARLEFRKGFYNKDTKDSLDRSSKSTGSRARGKENIHSAHKEDEQVVSPPIISPKLDEVESKSPFPVSRNLGTEFLSVEGTPQPKSKAPEHFSGIKLLSITILAVSIFFAFTYYSPPIQLPFCDSNNSKVLEDCRPCPSHGTCSAGELTCDHGFIESAGKCVEDKTFSVVTKDTKNRIEAILRKRAGMSLCGTGEVQKEMDSAQLRKAVLLSFGTKLPLEEIRFNRAFTEAFYTIVNDSVSSDEFECREEGERIWCQALHPSLSLSCRLRFFVLQEWWKLLITMSILIGISRLYFWFRLRRWIDKQVKTVTEEVYRQLTASSQLTSPLSERKKVVVTRLRDDLLHDQSLLKWKDVIWRKVVERVDSDSRVQKRREIVNDLPQLVWEWHDKIV</sequence>